<name>A0A963Z595_9PROT</name>
<dbReference type="Proteomes" id="UP000721844">
    <property type="component" value="Unassembled WGS sequence"/>
</dbReference>
<gene>
    <name evidence="3" type="ORF">ACELLULO517_22665</name>
</gene>
<comment type="caution">
    <text evidence="3">The sequence shown here is derived from an EMBL/GenBank/DDBJ whole genome shotgun (WGS) entry which is preliminary data.</text>
</comment>
<dbReference type="InterPro" id="IPR000120">
    <property type="entry name" value="Amidase"/>
</dbReference>
<accession>A0A963Z595</accession>
<dbReference type="GO" id="GO:0003824">
    <property type="term" value="F:catalytic activity"/>
    <property type="evidence" value="ECO:0007669"/>
    <property type="project" value="InterPro"/>
</dbReference>
<keyword evidence="4" id="KW-1185">Reference proteome</keyword>
<evidence type="ECO:0000259" key="2">
    <source>
        <dbReference type="Pfam" id="PF01425"/>
    </source>
</evidence>
<reference evidence="3 4" key="1">
    <citation type="journal article" date="2021" name="Microorganisms">
        <title>Acidisoma silvae sp. nov. and Acidisomacellulosilytica sp. nov., Two Acidophilic Bacteria Isolated from Decaying Wood, Hydrolyzing Cellulose and Producing Poly-3-hydroxybutyrate.</title>
        <authorList>
            <person name="Mieszkin S."/>
            <person name="Pouder E."/>
            <person name="Uroz S."/>
            <person name="Simon-Colin C."/>
            <person name="Alain K."/>
        </authorList>
    </citation>
    <scope>NUCLEOTIDE SEQUENCE [LARGE SCALE GENOMIC DNA]</scope>
    <source>
        <strain evidence="3 4">HW T5.17</strain>
    </source>
</reference>
<dbReference type="PROSITE" id="PS00571">
    <property type="entry name" value="AMIDASES"/>
    <property type="match status" value="1"/>
</dbReference>
<dbReference type="PANTHER" id="PTHR11895:SF7">
    <property type="entry name" value="GLUTAMYL-TRNA(GLN) AMIDOTRANSFERASE SUBUNIT A, MITOCHONDRIAL"/>
    <property type="match status" value="1"/>
</dbReference>
<evidence type="ECO:0000313" key="4">
    <source>
        <dbReference type="Proteomes" id="UP000721844"/>
    </source>
</evidence>
<evidence type="ECO:0000256" key="1">
    <source>
        <dbReference type="ARBA" id="ARBA00009199"/>
    </source>
</evidence>
<dbReference type="Gene3D" id="3.90.1300.10">
    <property type="entry name" value="Amidase signature (AS) domain"/>
    <property type="match status" value="1"/>
</dbReference>
<dbReference type="InterPro" id="IPR023631">
    <property type="entry name" value="Amidase_dom"/>
</dbReference>
<dbReference type="SUPFAM" id="SSF75304">
    <property type="entry name" value="Amidase signature (AS) enzymes"/>
    <property type="match status" value="1"/>
</dbReference>
<comment type="similarity">
    <text evidence="1">Belongs to the amidase family.</text>
</comment>
<organism evidence="3 4">
    <name type="scientific">Acidisoma cellulosilyticum</name>
    <dbReference type="NCBI Taxonomy" id="2802395"/>
    <lineage>
        <taxon>Bacteria</taxon>
        <taxon>Pseudomonadati</taxon>
        <taxon>Pseudomonadota</taxon>
        <taxon>Alphaproteobacteria</taxon>
        <taxon>Acetobacterales</taxon>
        <taxon>Acidocellaceae</taxon>
        <taxon>Acidisoma</taxon>
    </lineage>
</organism>
<dbReference type="EMBL" id="JAESVA010000011">
    <property type="protein sequence ID" value="MCB8883069.1"/>
    <property type="molecule type" value="Genomic_DNA"/>
</dbReference>
<proteinExistence type="inferred from homology"/>
<feature type="domain" description="Amidase" evidence="2">
    <location>
        <begin position="27"/>
        <end position="450"/>
    </location>
</feature>
<dbReference type="InterPro" id="IPR020556">
    <property type="entry name" value="Amidase_CS"/>
</dbReference>
<sequence length="471" mass="49938">MMSDILALSAREMARAIRERRLSPVETMQAVLDRMDAGRSLNAFITVVAEQALADAKRAEDAVMQGAHLPPLHGIPYSVKDLLNTAGVRTTMGSALFADNIPKEDAVAVARAKQAGAILIGKTTTPEFGHKQLTEGPIFGLTLNPINRSVTCGASSGGAAVALAAGMGPLALGTDGGGSIRIPAACCGVVGFKATLGAIPHLQVPDLFSANSFAGPMARDVADTALFYDVLAGPDRLDPFGQARPQQWAGPDQVKGLRVGWMPRCGNSLLDPEVEWATQAAVQSMAESGAIVEQIELDFVSLEPHFLVMLESAIASRVAPRMEAFRTRLDPHLITTVEAGLRHSAVDLQNAGAARSGMFREVQAMLQRFDVIVSPVLTAPPAPLDERLPDGPVLVAGQESGRIRGGWYPYTFPFNLTGHPALALPCGKTQAGLPIGLQIVGAWYSDQTLLKIAMQVEQLLAGRWKADVHLV</sequence>
<protein>
    <submittedName>
        <fullName evidence="3">Amidase</fullName>
    </submittedName>
</protein>
<dbReference type="Pfam" id="PF01425">
    <property type="entry name" value="Amidase"/>
    <property type="match status" value="1"/>
</dbReference>
<dbReference type="InterPro" id="IPR036928">
    <property type="entry name" value="AS_sf"/>
</dbReference>
<evidence type="ECO:0000313" key="3">
    <source>
        <dbReference type="EMBL" id="MCB8883069.1"/>
    </source>
</evidence>
<dbReference type="AlphaFoldDB" id="A0A963Z595"/>
<dbReference type="PANTHER" id="PTHR11895">
    <property type="entry name" value="TRANSAMIDASE"/>
    <property type="match status" value="1"/>
</dbReference>